<feature type="domain" description="Helicase C-terminal" evidence="14">
    <location>
        <begin position="321"/>
        <end position="479"/>
    </location>
</feature>
<dbReference type="Gene3D" id="3.40.50.300">
    <property type="entry name" value="P-loop containing nucleotide triphosphate hydrolases"/>
    <property type="match status" value="2"/>
</dbReference>
<name>A0A162TI02_PHYB8</name>
<evidence type="ECO:0000256" key="1">
    <source>
        <dbReference type="ARBA" id="ARBA00001936"/>
    </source>
</evidence>
<dbReference type="EC" id="3.6.4.13" evidence="4"/>
<dbReference type="GO" id="GO:0003724">
    <property type="term" value="F:RNA helicase activity"/>
    <property type="evidence" value="ECO:0007669"/>
    <property type="project" value="UniProtKB-EC"/>
</dbReference>
<dbReference type="PANTHER" id="PTHR12131">
    <property type="entry name" value="ATP-DEPENDENT RNA AND DNA HELICASE"/>
    <property type="match status" value="1"/>
</dbReference>
<comment type="catalytic activity">
    <reaction evidence="11">
        <text>ATP + H2O = ADP + phosphate + H(+)</text>
        <dbReference type="Rhea" id="RHEA:13065"/>
        <dbReference type="ChEBI" id="CHEBI:15377"/>
        <dbReference type="ChEBI" id="CHEBI:15378"/>
        <dbReference type="ChEBI" id="CHEBI:30616"/>
        <dbReference type="ChEBI" id="CHEBI:43474"/>
        <dbReference type="ChEBI" id="CHEBI:456216"/>
        <dbReference type="EC" id="3.6.4.13"/>
    </reaction>
</comment>
<sequence>MLGRCTGVLRSQFTTGSIPRPRSTEGVPMKQFKDRSVISPPNSKKNTSKNKLRLINARIKAFPTNNKILKSAKSMGISQSLFNDISKSFVAAIANKEVPAIHPDSITITGGTDESADIIDRALLTAFFSYAEPHLPKDVIDIFNSMRKLSDLRFPNEWFPEARQMQRKIILHVGPTNSGKTYNALKRLEGAESGIYCGPLRLLANEIYEKMNDKGVACNLLTGEERRIVSPTAALTSSTVEMANLAKPIEVAVIDEIQMIGDPQRGWAWTQALLGLKAQEIHLCGEASVVPLVKEICASLNEEVIVNEYKRLTPVTILDETVDPQYTDVKAGDCVIAFSRTSIFNIKERIQESTGLKCAVVYGGLPPETRALQAKAFNDPESDIDVMVASDAVGMGLNLNIKRVVFSTIAKFNGKDNTNISIPQLKQIAGRAGRFGTTYASGEVTTIRAKDLSYVKECMDTGTIDLKLAGLQPTVDILEMFALQMPKERFSGLLQKFEDLASLSGNYFLCNFEDQKIISDTIERIKLPLRDRYQFVTAPVNVRNKTSLQVIEDLARIHSKSETQSLEDLTQLPDKAPEDEDGLMNLETAHKTIMLYMWLSIRYPETYITEQEKCAEIKRKCEVMIDDALKSTALKLTKKKGSYGQNKSFNSYKKPNFNGYPNANDIDFSKGPKKFNRDRGFSNDRFRKN</sequence>
<dbReference type="CDD" id="cd18805">
    <property type="entry name" value="SF2_C_suv3"/>
    <property type="match status" value="1"/>
</dbReference>
<dbReference type="Gene3D" id="1.20.58.1080">
    <property type="match status" value="1"/>
</dbReference>
<dbReference type="FunFam" id="3.40.50.300:FF:000957">
    <property type="entry name" value="ATP-dependent RNA helicase SUV3L, mitochondrial"/>
    <property type="match status" value="1"/>
</dbReference>
<evidence type="ECO:0000256" key="5">
    <source>
        <dbReference type="ARBA" id="ARBA00022741"/>
    </source>
</evidence>
<dbReference type="Gene3D" id="1.20.272.40">
    <property type="match status" value="1"/>
</dbReference>
<evidence type="ECO:0000259" key="13">
    <source>
        <dbReference type="PROSITE" id="PS51192"/>
    </source>
</evidence>
<evidence type="ECO:0000256" key="11">
    <source>
        <dbReference type="ARBA" id="ARBA00047984"/>
    </source>
</evidence>
<dbReference type="AlphaFoldDB" id="A0A162TI02"/>
<evidence type="ECO:0000256" key="6">
    <source>
        <dbReference type="ARBA" id="ARBA00022801"/>
    </source>
</evidence>
<dbReference type="EMBL" id="KV441024">
    <property type="protein sequence ID" value="OAD67313.1"/>
    <property type="molecule type" value="Genomic_DNA"/>
</dbReference>
<keyword evidence="6" id="KW-0378">Hydrolase</keyword>
<dbReference type="RefSeq" id="XP_018285353.1">
    <property type="nucleotide sequence ID" value="XM_018432705.1"/>
</dbReference>
<dbReference type="GO" id="GO:0045025">
    <property type="term" value="C:mitochondrial degradosome"/>
    <property type="evidence" value="ECO:0007669"/>
    <property type="project" value="TreeGrafter"/>
</dbReference>
<feature type="region of interest" description="Disordered" evidence="12">
    <location>
        <begin position="12"/>
        <end position="49"/>
    </location>
</feature>
<comment type="cofactor">
    <cofactor evidence="1">
        <name>Mn(2+)</name>
        <dbReference type="ChEBI" id="CHEBI:29035"/>
    </cofactor>
</comment>
<evidence type="ECO:0000256" key="8">
    <source>
        <dbReference type="ARBA" id="ARBA00022840"/>
    </source>
</evidence>
<protein>
    <recommendedName>
        <fullName evidence="4">RNA helicase</fullName>
        <ecNumber evidence="4">3.6.4.13</ecNumber>
    </recommendedName>
</protein>
<dbReference type="InterPro" id="IPR055206">
    <property type="entry name" value="DEXQc_SUV3"/>
</dbReference>
<feature type="compositionally biased region" description="Basic and acidic residues" evidence="12">
    <location>
        <begin position="667"/>
        <end position="689"/>
    </location>
</feature>
<dbReference type="PROSITE" id="PS51194">
    <property type="entry name" value="HELICASE_CTER"/>
    <property type="match status" value="1"/>
</dbReference>
<dbReference type="FunFam" id="3.40.50.300:FF:000269">
    <property type="entry name" value="ATP-dependent RNA helicase SUPV3L1, mitochondrial"/>
    <property type="match status" value="1"/>
</dbReference>
<feature type="domain" description="Helicase ATP-binding" evidence="13">
    <location>
        <begin position="161"/>
        <end position="307"/>
    </location>
</feature>
<evidence type="ECO:0000256" key="9">
    <source>
        <dbReference type="ARBA" id="ARBA00022946"/>
    </source>
</evidence>
<dbReference type="Proteomes" id="UP000077315">
    <property type="component" value="Unassembled WGS sequence"/>
</dbReference>
<dbReference type="GO" id="GO:0005759">
    <property type="term" value="C:mitochondrial matrix"/>
    <property type="evidence" value="ECO:0007669"/>
    <property type="project" value="UniProtKB-SubCell"/>
</dbReference>
<dbReference type="InterPro" id="IPR041082">
    <property type="entry name" value="Suv3_C_1"/>
</dbReference>
<dbReference type="Pfam" id="PF00271">
    <property type="entry name" value="Helicase_C"/>
    <property type="match status" value="1"/>
</dbReference>
<evidence type="ECO:0000256" key="12">
    <source>
        <dbReference type="SAM" id="MobiDB-lite"/>
    </source>
</evidence>
<dbReference type="STRING" id="763407.A0A162TI02"/>
<keyword evidence="16" id="KW-1185">Reference proteome</keyword>
<gene>
    <name evidence="15" type="ORF">PHYBLDRAFT_151568</name>
</gene>
<dbReference type="InterPro" id="IPR022192">
    <property type="entry name" value="SUV3_C"/>
</dbReference>
<evidence type="ECO:0000256" key="7">
    <source>
        <dbReference type="ARBA" id="ARBA00022806"/>
    </source>
</evidence>
<dbReference type="InterPro" id="IPR027417">
    <property type="entry name" value="P-loop_NTPase"/>
</dbReference>
<dbReference type="GO" id="GO:0005524">
    <property type="term" value="F:ATP binding"/>
    <property type="evidence" value="ECO:0007669"/>
    <property type="project" value="UniProtKB-KW"/>
</dbReference>
<keyword evidence="5" id="KW-0547">Nucleotide-binding</keyword>
<dbReference type="Pfam" id="PF22527">
    <property type="entry name" value="DEXQc_Suv3"/>
    <property type="match status" value="1"/>
</dbReference>
<dbReference type="InterPro" id="IPR001650">
    <property type="entry name" value="Helicase_C-like"/>
</dbReference>
<organism evidence="15 16">
    <name type="scientific">Phycomyces blakesleeanus (strain ATCC 8743b / DSM 1359 / FGSC 10004 / NBRC 33097 / NRRL 1555)</name>
    <dbReference type="NCBI Taxonomy" id="763407"/>
    <lineage>
        <taxon>Eukaryota</taxon>
        <taxon>Fungi</taxon>
        <taxon>Fungi incertae sedis</taxon>
        <taxon>Mucoromycota</taxon>
        <taxon>Mucoromycotina</taxon>
        <taxon>Mucoromycetes</taxon>
        <taxon>Mucorales</taxon>
        <taxon>Phycomycetaceae</taxon>
        <taxon>Phycomyces</taxon>
    </lineage>
</organism>
<dbReference type="InterPro" id="IPR044774">
    <property type="entry name" value="Suv3_DEXQc"/>
</dbReference>
<keyword evidence="10" id="KW-0496">Mitochondrion</keyword>
<evidence type="ECO:0000313" key="16">
    <source>
        <dbReference type="Proteomes" id="UP000077315"/>
    </source>
</evidence>
<keyword evidence="9" id="KW-0809">Transit peptide</keyword>
<dbReference type="GO" id="GO:0016787">
    <property type="term" value="F:hydrolase activity"/>
    <property type="evidence" value="ECO:0007669"/>
    <property type="project" value="UniProtKB-KW"/>
</dbReference>
<dbReference type="GeneID" id="28993611"/>
<comment type="subcellular location">
    <subcellularLocation>
        <location evidence="3">Mitochondrion matrix</location>
    </subcellularLocation>
</comment>
<dbReference type="SUPFAM" id="SSF52540">
    <property type="entry name" value="P-loop containing nucleoside triphosphate hydrolases"/>
    <property type="match status" value="1"/>
</dbReference>
<dbReference type="InterPro" id="IPR014001">
    <property type="entry name" value="Helicase_ATP-bd"/>
</dbReference>
<dbReference type="InParanoid" id="A0A162TI02"/>
<dbReference type="PANTHER" id="PTHR12131:SF1">
    <property type="entry name" value="ATP-DEPENDENT RNA HELICASE SUPV3L1, MITOCHONDRIAL-RELATED"/>
    <property type="match status" value="1"/>
</dbReference>
<dbReference type="Pfam" id="PF12513">
    <property type="entry name" value="SUV3_C"/>
    <property type="match status" value="1"/>
</dbReference>
<comment type="cofactor">
    <cofactor evidence="2">
        <name>Mg(2+)</name>
        <dbReference type="ChEBI" id="CHEBI:18420"/>
    </cofactor>
</comment>
<dbReference type="GO" id="GO:0000965">
    <property type="term" value="P:mitochondrial RNA 3'-end processing"/>
    <property type="evidence" value="ECO:0007669"/>
    <property type="project" value="TreeGrafter"/>
</dbReference>
<evidence type="ECO:0000256" key="10">
    <source>
        <dbReference type="ARBA" id="ARBA00023128"/>
    </source>
</evidence>
<accession>A0A162TI02</accession>
<feature type="region of interest" description="Disordered" evidence="12">
    <location>
        <begin position="645"/>
        <end position="689"/>
    </location>
</feature>
<evidence type="ECO:0000256" key="2">
    <source>
        <dbReference type="ARBA" id="ARBA00001946"/>
    </source>
</evidence>
<evidence type="ECO:0000256" key="3">
    <source>
        <dbReference type="ARBA" id="ARBA00004305"/>
    </source>
</evidence>
<keyword evidence="7" id="KW-0347">Helicase</keyword>
<evidence type="ECO:0000259" key="14">
    <source>
        <dbReference type="PROSITE" id="PS51194"/>
    </source>
</evidence>
<dbReference type="VEuPathDB" id="FungiDB:PHYBLDRAFT_151568"/>
<evidence type="ECO:0000256" key="4">
    <source>
        <dbReference type="ARBA" id="ARBA00012552"/>
    </source>
</evidence>
<dbReference type="InterPro" id="IPR050699">
    <property type="entry name" value="RNA-DNA_Helicase"/>
</dbReference>
<evidence type="ECO:0000313" key="15">
    <source>
        <dbReference type="EMBL" id="OAD67313.1"/>
    </source>
</evidence>
<reference evidence="16" key="1">
    <citation type="submission" date="2015-06" db="EMBL/GenBank/DDBJ databases">
        <title>Expansion of signal transduction pathways in fungi by whole-genome duplication.</title>
        <authorList>
            <consortium name="DOE Joint Genome Institute"/>
            <person name="Corrochano L.M."/>
            <person name="Kuo A."/>
            <person name="Marcet-Houben M."/>
            <person name="Polaino S."/>
            <person name="Salamov A."/>
            <person name="Villalobos J.M."/>
            <person name="Alvarez M.I."/>
            <person name="Avalos J."/>
            <person name="Benito E.P."/>
            <person name="Benoit I."/>
            <person name="Burger G."/>
            <person name="Camino L.P."/>
            <person name="Canovas D."/>
            <person name="Cerda-Olmedo E."/>
            <person name="Cheng J.-F."/>
            <person name="Dominguez A."/>
            <person name="Elias M."/>
            <person name="Eslava A.P."/>
            <person name="Glaser F."/>
            <person name="Grimwood J."/>
            <person name="Gutierrez G."/>
            <person name="Heitman J."/>
            <person name="Henrissat B."/>
            <person name="Iturriaga E.A."/>
            <person name="Lang B.F."/>
            <person name="Lavin J.L."/>
            <person name="Lee S."/>
            <person name="Li W."/>
            <person name="Lindquist E."/>
            <person name="Lopez-Garcia S."/>
            <person name="Luque E.M."/>
            <person name="Marcos A.T."/>
            <person name="Martin J."/>
            <person name="McCluskey K."/>
            <person name="Medina H.R."/>
            <person name="Miralles-Duran A."/>
            <person name="Miyazaki A."/>
            <person name="Munoz-Torres E."/>
            <person name="Oguiza J.A."/>
            <person name="Ohm R."/>
            <person name="Olmedo M."/>
            <person name="Orejas M."/>
            <person name="Ortiz-Castellanos L."/>
            <person name="Pisabarro A.G."/>
            <person name="Rodriguez-Romero J."/>
            <person name="Ruiz-Herrera J."/>
            <person name="Ruiz-Vazquez R."/>
            <person name="Sanz C."/>
            <person name="Schackwitz W."/>
            <person name="Schmutz J."/>
            <person name="Shahriari M."/>
            <person name="Shelest E."/>
            <person name="Silva-Franco F."/>
            <person name="Soanes D."/>
            <person name="Syed K."/>
            <person name="Tagua V.G."/>
            <person name="Talbot N.J."/>
            <person name="Thon M."/>
            <person name="De vries R.P."/>
            <person name="Wiebenga A."/>
            <person name="Yadav J.S."/>
            <person name="Braun E.L."/>
            <person name="Baker S."/>
            <person name="Garre V."/>
            <person name="Horwitz B."/>
            <person name="Torres-Martinez S."/>
            <person name="Idnurm A."/>
            <person name="Herrera-Estrella A."/>
            <person name="Gabaldon T."/>
            <person name="Grigoriev I.V."/>
        </authorList>
    </citation>
    <scope>NUCLEOTIDE SEQUENCE [LARGE SCALE GENOMIC DNA]</scope>
    <source>
        <strain evidence="16">NRRL 1555(-)</strain>
    </source>
</reference>
<keyword evidence="8" id="KW-0067">ATP-binding</keyword>
<dbReference type="FunCoup" id="A0A162TI02">
    <property type="interactions" value="367"/>
</dbReference>
<dbReference type="SMART" id="SM00490">
    <property type="entry name" value="HELICc"/>
    <property type="match status" value="1"/>
</dbReference>
<dbReference type="CDD" id="cd17913">
    <property type="entry name" value="DEXQc_Suv3"/>
    <property type="match status" value="1"/>
</dbReference>
<dbReference type="OrthoDB" id="6692397at2759"/>
<dbReference type="PROSITE" id="PS51192">
    <property type="entry name" value="HELICASE_ATP_BIND_1"/>
    <property type="match status" value="1"/>
</dbReference>
<proteinExistence type="predicted"/>
<dbReference type="Pfam" id="PF18147">
    <property type="entry name" value="Suv3_C_1"/>
    <property type="match status" value="1"/>
</dbReference>